<feature type="domain" description="Rhodanese" evidence="2">
    <location>
        <begin position="435"/>
        <end position="537"/>
    </location>
</feature>
<dbReference type="InterPro" id="IPR001763">
    <property type="entry name" value="Rhodanese-like_dom"/>
</dbReference>
<feature type="region of interest" description="Disordered" evidence="1">
    <location>
        <begin position="384"/>
        <end position="414"/>
    </location>
</feature>
<name>A0AAN7AHM1_9PEZI</name>
<organism evidence="3 4">
    <name type="scientific">Podospora australis</name>
    <dbReference type="NCBI Taxonomy" id="1536484"/>
    <lineage>
        <taxon>Eukaryota</taxon>
        <taxon>Fungi</taxon>
        <taxon>Dikarya</taxon>
        <taxon>Ascomycota</taxon>
        <taxon>Pezizomycotina</taxon>
        <taxon>Sordariomycetes</taxon>
        <taxon>Sordariomycetidae</taxon>
        <taxon>Sordariales</taxon>
        <taxon>Podosporaceae</taxon>
        <taxon>Podospora</taxon>
    </lineage>
</organism>
<dbReference type="CDD" id="cd00158">
    <property type="entry name" value="RHOD"/>
    <property type="match status" value="1"/>
</dbReference>
<evidence type="ECO:0000256" key="1">
    <source>
        <dbReference type="SAM" id="MobiDB-lite"/>
    </source>
</evidence>
<reference evidence="3" key="1">
    <citation type="journal article" date="2023" name="Mol. Phylogenet. Evol.">
        <title>Genome-scale phylogeny and comparative genomics of the fungal order Sordariales.</title>
        <authorList>
            <person name="Hensen N."/>
            <person name="Bonometti L."/>
            <person name="Westerberg I."/>
            <person name="Brannstrom I.O."/>
            <person name="Guillou S."/>
            <person name="Cros-Aarteil S."/>
            <person name="Calhoun S."/>
            <person name="Haridas S."/>
            <person name="Kuo A."/>
            <person name="Mondo S."/>
            <person name="Pangilinan J."/>
            <person name="Riley R."/>
            <person name="LaButti K."/>
            <person name="Andreopoulos B."/>
            <person name="Lipzen A."/>
            <person name="Chen C."/>
            <person name="Yan M."/>
            <person name="Daum C."/>
            <person name="Ng V."/>
            <person name="Clum A."/>
            <person name="Steindorff A."/>
            <person name="Ohm R.A."/>
            <person name="Martin F."/>
            <person name="Silar P."/>
            <person name="Natvig D.O."/>
            <person name="Lalanne C."/>
            <person name="Gautier V."/>
            <person name="Ament-Velasquez S.L."/>
            <person name="Kruys A."/>
            <person name="Hutchinson M.I."/>
            <person name="Powell A.J."/>
            <person name="Barry K."/>
            <person name="Miller A.N."/>
            <person name="Grigoriev I.V."/>
            <person name="Debuchy R."/>
            <person name="Gladieux P."/>
            <person name="Hiltunen Thoren M."/>
            <person name="Johannesson H."/>
        </authorList>
    </citation>
    <scope>NUCLEOTIDE SEQUENCE</scope>
    <source>
        <strain evidence="3">PSN309</strain>
    </source>
</reference>
<dbReference type="InterPro" id="IPR050214">
    <property type="entry name" value="Cys_Synth/Cystath_Beta-Synth"/>
</dbReference>
<dbReference type="SMART" id="SM00450">
    <property type="entry name" value="RHOD"/>
    <property type="match status" value="1"/>
</dbReference>
<dbReference type="InterPro" id="IPR036052">
    <property type="entry name" value="TrpB-like_PALP_sf"/>
</dbReference>
<protein>
    <submittedName>
        <fullName evidence="3">Tryptophan synthase beta subunit-like PLP-dependent enzyme</fullName>
    </submittedName>
</protein>
<evidence type="ECO:0000313" key="4">
    <source>
        <dbReference type="Proteomes" id="UP001302126"/>
    </source>
</evidence>
<accession>A0AAN7AHM1</accession>
<sequence length="550" mass="61041">MARANNPLNVFKGPDALHRYFQPDENPPLPLVELPDALNPLREDGVRIFAKLLTALPAQNVKSLPGISGSTVLSLGMISRALWGHDDVYAYVTNKKPVESLRLLRFFGLKVSLYGGLAQQEPSDPKGIMSRLRRMANDDPEKVCYLGQYDNDGNWRSHEKWTGRQIWEQLPEVNVLCSTIGTGGCITGTGKYLKEKKPSVKVVGVCNVFGDPTPGPRHFPGFESSPFPWREVIDSFEQVKSADSFRMSMRLSRHGIIAGPSSGEALHGLLAHLTVAKEEGRLQEMADPDTGEINCVFLCADLPYQYMDMYYTKLGEEEFPPIYNEGLLDVDQNPYDERWFLSPSDVAELLYQECSEDFFESHEPLCMVPSSCACDAGRVRFSPPPKSEEPGLFPEPFSSSESLPTSSASDSTMFSVPSPPSSIFSAATTASEGITESNLRIIDIRPRADYLSSHLRNTRSVPLTITKEDFFGDAEAVRERWLEMRDAFEGLDDGWDEKGKVLVICLDGDSGAMATSMLRARGREAFCVTGGFGKLEEFLGGRGRWELDVD</sequence>
<dbReference type="InterPro" id="IPR001926">
    <property type="entry name" value="TrpB-like_PALP"/>
</dbReference>
<dbReference type="PANTHER" id="PTHR10314">
    <property type="entry name" value="CYSTATHIONINE BETA-SYNTHASE"/>
    <property type="match status" value="1"/>
</dbReference>
<dbReference type="SUPFAM" id="SSF53686">
    <property type="entry name" value="Tryptophan synthase beta subunit-like PLP-dependent enzymes"/>
    <property type="match status" value="1"/>
</dbReference>
<dbReference type="Pfam" id="PF00581">
    <property type="entry name" value="Rhodanese"/>
    <property type="match status" value="1"/>
</dbReference>
<dbReference type="EMBL" id="MU864412">
    <property type="protein sequence ID" value="KAK4186939.1"/>
    <property type="molecule type" value="Genomic_DNA"/>
</dbReference>
<feature type="compositionally biased region" description="Low complexity" evidence="1">
    <location>
        <begin position="390"/>
        <end position="414"/>
    </location>
</feature>
<reference evidence="3" key="2">
    <citation type="submission" date="2023-05" db="EMBL/GenBank/DDBJ databases">
        <authorList>
            <consortium name="Lawrence Berkeley National Laboratory"/>
            <person name="Steindorff A."/>
            <person name="Hensen N."/>
            <person name="Bonometti L."/>
            <person name="Westerberg I."/>
            <person name="Brannstrom I.O."/>
            <person name="Guillou S."/>
            <person name="Cros-Aarteil S."/>
            <person name="Calhoun S."/>
            <person name="Haridas S."/>
            <person name="Kuo A."/>
            <person name="Mondo S."/>
            <person name="Pangilinan J."/>
            <person name="Riley R."/>
            <person name="Labutti K."/>
            <person name="Andreopoulos B."/>
            <person name="Lipzen A."/>
            <person name="Chen C."/>
            <person name="Yanf M."/>
            <person name="Daum C."/>
            <person name="Ng V."/>
            <person name="Clum A."/>
            <person name="Ohm R."/>
            <person name="Martin F."/>
            <person name="Silar P."/>
            <person name="Natvig D."/>
            <person name="Lalanne C."/>
            <person name="Gautier V."/>
            <person name="Ament-Velasquez S.L."/>
            <person name="Kruys A."/>
            <person name="Hutchinson M.I."/>
            <person name="Powell A.J."/>
            <person name="Barry K."/>
            <person name="Miller A.N."/>
            <person name="Grigoriev I.V."/>
            <person name="Debuchy R."/>
            <person name="Gladieux P."/>
            <person name="Thoren M.H."/>
            <person name="Johannesson H."/>
        </authorList>
    </citation>
    <scope>NUCLEOTIDE SEQUENCE</scope>
    <source>
        <strain evidence="3">PSN309</strain>
    </source>
</reference>
<evidence type="ECO:0000259" key="2">
    <source>
        <dbReference type="PROSITE" id="PS50206"/>
    </source>
</evidence>
<dbReference type="Gene3D" id="3.40.250.10">
    <property type="entry name" value="Rhodanese-like domain"/>
    <property type="match status" value="1"/>
</dbReference>
<keyword evidence="4" id="KW-1185">Reference proteome</keyword>
<dbReference type="PROSITE" id="PS50206">
    <property type="entry name" value="RHODANESE_3"/>
    <property type="match status" value="1"/>
</dbReference>
<dbReference type="Gene3D" id="3.40.50.1100">
    <property type="match status" value="1"/>
</dbReference>
<comment type="caution">
    <text evidence="3">The sequence shown here is derived from an EMBL/GenBank/DDBJ whole genome shotgun (WGS) entry which is preliminary data.</text>
</comment>
<dbReference type="Proteomes" id="UP001302126">
    <property type="component" value="Unassembled WGS sequence"/>
</dbReference>
<dbReference type="InterPro" id="IPR036873">
    <property type="entry name" value="Rhodanese-like_dom_sf"/>
</dbReference>
<evidence type="ECO:0000313" key="3">
    <source>
        <dbReference type="EMBL" id="KAK4186939.1"/>
    </source>
</evidence>
<dbReference type="AlphaFoldDB" id="A0AAN7AHM1"/>
<proteinExistence type="predicted"/>
<dbReference type="Pfam" id="PF00291">
    <property type="entry name" value="PALP"/>
    <property type="match status" value="1"/>
</dbReference>
<dbReference type="SUPFAM" id="SSF52821">
    <property type="entry name" value="Rhodanese/Cell cycle control phosphatase"/>
    <property type="match status" value="1"/>
</dbReference>
<gene>
    <name evidence="3" type="ORF">QBC35DRAFT_436094</name>
</gene>